<feature type="transmembrane region" description="Helical" evidence="1">
    <location>
        <begin position="344"/>
        <end position="364"/>
    </location>
</feature>
<keyword evidence="1" id="KW-0812">Transmembrane</keyword>
<feature type="transmembrane region" description="Helical" evidence="1">
    <location>
        <begin position="706"/>
        <end position="733"/>
    </location>
</feature>
<evidence type="ECO:0000313" key="2">
    <source>
        <dbReference type="EMBL" id="AIE92694.1"/>
    </source>
</evidence>
<reference evidence="2" key="1">
    <citation type="journal article" date="2014" name="Genome Biol. Evol.">
        <title>Pangenome evidence for extensive interdomain horizontal transfer affecting lineage core and shell genes in uncultured planktonic thaumarchaeota and euryarchaeota.</title>
        <authorList>
            <person name="Deschamps P."/>
            <person name="Zivanovic Y."/>
            <person name="Moreira D."/>
            <person name="Rodriguez-Valera F."/>
            <person name="Lopez-Garcia P."/>
        </authorList>
    </citation>
    <scope>NUCLEOTIDE SEQUENCE</scope>
</reference>
<feature type="transmembrane region" description="Helical" evidence="1">
    <location>
        <begin position="376"/>
        <end position="394"/>
    </location>
</feature>
<name>A0A075FMQ8_9EURY</name>
<feature type="transmembrane region" description="Helical" evidence="1">
    <location>
        <begin position="668"/>
        <end position="686"/>
    </location>
</feature>
<feature type="transmembrane region" description="Helical" evidence="1">
    <location>
        <begin position="610"/>
        <end position="633"/>
    </location>
</feature>
<evidence type="ECO:0000256" key="1">
    <source>
        <dbReference type="SAM" id="Phobius"/>
    </source>
</evidence>
<protein>
    <recommendedName>
        <fullName evidence="3">Thioredoxin domain-containing protein</fullName>
    </recommendedName>
</protein>
<keyword evidence="1" id="KW-1133">Transmembrane helix</keyword>
<organism evidence="2">
    <name type="scientific">uncultured marine group II/III euryarchaeote AD1000_26_F05</name>
    <dbReference type="NCBI Taxonomy" id="1457744"/>
    <lineage>
        <taxon>Archaea</taxon>
        <taxon>Methanobacteriati</taxon>
        <taxon>Methanobacteriota</taxon>
        <taxon>environmental samples</taxon>
    </lineage>
</organism>
<accession>A0A075FMQ8</accession>
<feature type="transmembrane region" description="Helical" evidence="1">
    <location>
        <begin position="583"/>
        <end position="604"/>
    </location>
</feature>
<sequence>MRGIAMPRPRILTVVVILLLIGTLASSSTSAQSGEEYGPGLDLELPQSHNIFLHGTEEIPELRRDWPIVTGIPSGSASFSKTVGAPQILLDVEGAPIEEAFSLNGTVTVDLFASLEAKSPVCRQTNVIPGSPAGATTSFFVTLQWGSFTLLNGVATNQVTMEESYTQSHLFQVEVPIEGVNLGPGDVLSLQVSVQHDCVQPGSLWWGTYDARSGITFTGDLIDPQMQQVTDSNRITRIEFTPISPWGPDDFSDQVIEVVGPMDDYESMVHGFGQEDERLEHFEAPHSFRVGEANRTVLTWSTSNPLEPGLYMIDACFTLQDQDPAEPCDVVAVLKFEVEKDPEALLSGTWVAVMIPLGVIAWLGASMREAMLPMPAYAVILVLAIASIGPAVHLPDIDANASRADGAAPSFALLEHGGDGSVSLSELLSESDAVIIGMYVPGSANAIRQANDFQMAAALIDSDIAFVQIATGKGVRAVDLDSHAAIINGSWPLLMDKSDSSIGQAFPSGASDAVIIIDAAGFVTDWAPGTYSSSEIADAVEDASKGSGHSFLDPLTLLWGTALLPIFILAMPRESRYEEPDEVLLPGSGVLLTLLGAGFGFAIWAVPISLMAVAGLGSIWIWIEVGLASLLTYHGVRTLTKGRIPEIDWIAGKLHSLLPQAYREWRKLSSFSDDVHLGIWLAWLIWLRTPDMVAQGVGSVASTGGFGVILALAMLVGLILAAGLSIVLARGIIGITGPIPRTLGSLSVGIRPRAWGLASAMLGGWLLVSLVVGPLIGSL</sequence>
<dbReference type="AlphaFoldDB" id="A0A075FMQ8"/>
<evidence type="ECO:0008006" key="3">
    <source>
        <dbReference type="Google" id="ProtNLM"/>
    </source>
</evidence>
<keyword evidence="1" id="KW-0472">Membrane</keyword>
<dbReference type="EMBL" id="KF900373">
    <property type="protein sequence ID" value="AIE92694.1"/>
    <property type="molecule type" value="Genomic_DNA"/>
</dbReference>
<proteinExistence type="predicted"/>
<feature type="transmembrane region" description="Helical" evidence="1">
    <location>
        <begin position="551"/>
        <end position="571"/>
    </location>
</feature>
<feature type="transmembrane region" description="Helical" evidence="1">
    <location>
        <begin position="754"/>
        <end position="776"/>
    </location>
</feature>